<feature type="compositionally biased region" description="Polar residues" evidence="6">
    <location>
        <begin position="1"/>
        <end position="13"/>
    </location>
</feature>
<keyword evidence="9" id="KW-0808">Transferase</keyword>
<dbReference type="CDD" id="cd00075">
    <property type="entry name" value="HATPase"/>
    <property type="match status" value="1"/>
</dbReference>
<name>A0A316IF01_9GAMM</name>
<accession>A0A316IF01</accession>
<dbReference type="SMART" id="SM00388">
    <property type="entry name" value="HisKA"/>
    <property type="match status" value="1"/>
</dbReference>
<organism evidence="9 10">
    <name type="scientific">Fulvimonas soli</name>
    <dbReference type="NCBI Taxonomy" id="155197"/>
    <lineage>
        <taxon>Bacteria</taxon>
        <taxon>Pseudomonadati</taxon>
        <taxon>Pseudomonadota</taxon>
        <taxon>Gammaproteobacteria</taxon>
        <taxon>Lysobacterales</taxon>
        <taxon>Rhodanobacteraceae</taxon>
        <taxon>Fulvimonas</taxon>
    </lineage>
</organism>
<dbReference type="Gene3D" id="1.10.287.130">
    <property type="match status" value="1"/>
</dbReference>
<evidence type="ECO:0000259" key="7">
    <source>
        <dbReference type="PROSITE" id="PS50109"/>
    </source>
</evidence>
<dbReference type="InterPro" id="IPR004358">
    <property type="entry name" value="Sig_transdc_His_kin-like_C"/>
</dbReference>
<evidence type="ECO:0000313" key="10">
    <source>
        <dbReference type="Proteomes" id="UP000245812"/>
    </source>
</evidence>
<dbReference type="Pfam" id="PF00512">
    <property type="entry name" value="HisKA"/>
    <property type="match status" value="1"/>
</dbReference>
<proteinExistence type="predicted"/>
<dbReference type="InterPro" id="IPR003661">
    <property type="entry name" value="HisK_dim/P_dom"/>
</dbReference>
<dbReference type="CDD" id="cd00082">
    <property type="entry name" value="HisKA"/>
    <property type="match status" value="1"/>
</dbReference>
<feature type="domain" description="Response regulatory" evidence="8">
    <location>
        <begin position="26"/>
        <end position="143"/>
    </location>
</feature>
<keyword evidence="3 4" id="KW-0597">Phosphoprotein</keyword>
<dbReference type="EMBL" id="QGHC01000003">
    <property type="protein sequence ID" value="PWK92002.1"/>
    <property type="molecule type" value="Genomic_DNA"/>
</dbReference>
<keyword evidence="10" id="KW-1185">Reference proteome</keyword>
<dbReference type="AlphaFoldDB" id="A0A316IF01"/>
<dbReference type="Pfam" id="PF00072">
    <property type="entry name" value="Response_reg"/>
    <property type="match status" value="1"/>
</dbReference>
<dbReference type="SUPFAM" id="SSF47384">
    <property type="entry name" value="Homodimeric domain of signal transducing histidine kinase"/>
    <property type="match status" value="1"/>
</dbReference>
<dbReference type="PROSITE" id="PS50110">
    <property type="entry name" value="RESPONSE_REGULATORY"/>
    <property type="match status" value="1"/>
</dbReference>
<evidence type="ECO:0000256" key="3">
    <source>
        <dbReference type="ARBA" id="ARBA00022553"/>
    </source>
</evidence>
<evidence type="ECO:0000256" key="4">
    <source>
        <dbReference type="PROSITE-ProRule" id="PRU00169"/>
    </source>
</evidence>
<gene>
    <name evidence="9" type="ORF">C7456_103121</name>
</gene>
<dbReference type="GO" id="GO:0000155">
    <property type="term" value="F:phosphorelay sensor kinase activity"/>
    <property type="evidence" value="ECO:0007669"/>
    <property type="project" value="InterPro"/>
</dbReference>
<feature type="coiled-coil region" evidence="5">
    <location>
        <begin position="142"/>
        <end position="169"/>
    </location>
</feature>
<dbReference type="PROSITE" id="PS50109">
    <property type="entry name" value="HIS_KIN"/>
    <property type="match status" value="1"/>
</dbReference>
<evidence type="ECO:0000256" key="1">
    <source>
        <dbReference type="ARBA" id="ARBA00000085"/>
    </source>
</evidence>
<reference evidence="9 10" key="1">
    <citation type="submission" date="2018-05" db="EMBL/GenBank/DDBJ databases">
        <title>Genomic Encyclopedia of Type Strains, Phase IV (KMG-IV): sequencing the most valuable type-strain genomes for metagenomic binning, comparative biology and taxonomic classification.</title>
        <authorList>
            <person name="Goeker M."/>
        </authorList>
    </citation>
    <scope>NUCLEOTIDE SEQUENCE [LARGE SCALE GENOMIC DNA]</scope>
    <source>
        <strain evidence="9 10">DSM 14263</strain>
    </source>
</reference>
<keyword evidence="5" id="KW-0175">Coiled coil</keyword>
<evidence type="ECO:0000313" key="9">
    <source>
        <dbReference type="EMBL" id="PWK92002.1"/>
    </source>
</evidence>
<evidence type="ECO:0000256" key="2">
    <source>
        <dbReference type="ARBA" id="ARBA00012438"/>
    </source>
</evidence>
<feature type="domain" description="Histidine kinase" evidence="7">
    <location>
        <begin position="172"/>
        <end position="379"/>
    </location>
</feature>
<dbReference type="InterPro" id="IPR001789">
    <property type="entry name" value="Sig_transdc_resp-reg_receiver"/>
</dbReference>
<dbReference type="InterPro" id="IPR036890">
    <property type="entry name" value="HATPase_C_sf"/>
</dbReference>
<feature type="modified residue" description="4-aspartylphosphate" evidence="4">
    <location>
        <position position="75"/>
    </location>
</feature>
<dbReference type="EC" id="2.7.13.3" evidence="2"/>
<dbReference type="Gene3D" id="3.40.50.2300">
    <property type="match status" value="1"/>
</dbReference>
<comment type="catalytic activity">
    <reaction evidence="1">
        <text>ATP + protein L-histidine = ADP + protein N-phospho-L-histidine.</text>
        <dbReference type="EC" id="2.7.13.3"/>
    </reaction>
</comment>
<dbReference type="InterPro" id="IPR005467">
    <property type="entry name" value="His_kinase_dom"/>
</dbReference>
<dbReference type="SMART" id="SM00448">
    <property type="entry name" value="REC"/>
    <property type="match status" value="1"/>
</dbReference>
<dbReference type="Pfam" id="PF02518">
    <property type="entry name" value="HATPase_c"/>
    <property type="match status" value="1"/>
</dbReference>
<dbReference type="SMART" id="SM00387">
    <property type="entry name" value="HATPase_c"/>
    <property type="match status" value="1"/>
</dbReference>
<dbReference type="SUPFAM" id="SSF55874">
    <property type="entry name" value="ATPase domain of HSP90 chaperone/DNA topoisomerase II/histidine kinase"/>
    <property type="match status" value="1"/>
</dbReference>
<dbReference type="PRINTS" id="PR00344">
    <property type="entry name" value="BCTRLSENSOR"/>
</dbReference>
<keyword evidence="9" id="KW-0418">Kinase</keyword>
<dbReference type="Proteomes" id="UP000245812">
    <property type="component" value="Unassembled WGS sequence"/>
</dbReference>
<evidence type="ECO:0000256" key="5">
    <source>
        <dbReference type="SAM" id="Coils"/>
    </source>
</evidence>
<dbReference type="PANTHER" id="PTHR43547">
    <property type="entry name" value="TWO-COMPONENT HISTIDINE KINASE"/>
    <property type="match status" value="1"/>
</dbReference>
<dbReference type="SUPFAM" id="SSF52172">
    <property type="entry name" value="CheY-like"/>
    <property type="match status" value="1"/>
</dbReference>
<dbReference type="Gene3D" id="3.30.565.10">
    <property type="entry name" value="Histidine kinase-like ATPase, C-terminal domain"/>
    <property type="match status" value="1"/>
</dbReference>
<protein>
    <recommendedName>
        <fullName evidence="2">histidine kinase</fullName>
        <ecNumber evidence="2">2.7.13.3</ecNumber>
    </recommendedName>
</protein>
<dbReference type="InterPro" id="IPR036097">
    <property type="entry name" value="HisK_dim/P_sf"/>
</dbReference>
<dbReference type="InterPro" id="IPR003594">
    <property type="entry name" value="HATPase_dom"/>
</dbReference>
<feature type="region of interest" description="Disordered" evidence="6">
    <location>
        <begin position="1"/>
        <end position="21"/>
    </location>
</feature>
<evidence type="ECO:0000256" key="6">
    <source>
        <dbReference type="SAM" id="MobiDB-lite"/>
    </source>
</evidence>
<comment type="caution">
    <text evidence="9">The sequence shown here is derived from an EMBL/GenBank/DDBJ whole genome shotgun (WGS) entry which is preliminary data.</text>
</comment>
<dbReference type="PANTHER" id="PTHR43547:SF2">
    <property type="entry name" value="HYBRID SIGNAL TRANSDUCTION HISTIDINE KINASE C"/>
    <property type="match status" value="1"/>
</dbReference>
<evidence type="ECO:0000259" key="8">
    <source>
        <dbReference type="PROSITE" id="PS50110"/>
    </source>
</evidence>
<dbReference type="InterPro" id="IPR011006">
    <property type="entry name" value="CheY-like_superfamily"/>
</dbReference>
<sequence length="386" mass="42361">MTETLSVDASTQEGEAKGEQGRERVHLLIVDDVPQNLVAMEALLRRDGVDVLKAGSGAQALELLLEHDVALALLDVQMPEMDGFMLAELMRGSQRTRHVPIIFLTASPSDPLRSFKGYDSGAVDFLHKPIDPRVIQSKVNVFIELRQQRQLLRARNEKLEQALKLNETMIAVLTHDLRTPLTVITLCTDKLRTEMDDPGLLSTTLLLDASAHRMSRMVQQLLDFSKIRSDVLRMDLREGDLASIAALVVSEVRQGHPDRQIDCIGKGVLRGVFDPDRLAQVLSNLIGNAVIHGEPGPVTVELDGCQPDWLRMTVSNRGRIPDKLLPRIFEPFKGAEKPGSGLGLGLYIVDQFIRAHGGEVTAGNTATGARFEAVLPRRCAAGEAAV</sequence>